<evidence type="ECO:0000256" key="6">
    <source>
        <dbReference type="ARBA" id="ARBA00022842"/>
    </source>
</evidence>
<evidence type="ECO:0000259" key="14">
    <source>
        <dbReference type="SMART" id="SM01192"/>
    </source>
</evidence>
<evidence type="ECO:0000256" key="3">
    <source>
        <dbReference type="ARBA" id="ARBA00012058"/>
    </source>
</evidence>
<evidence type="ECO:0000256" key="8">
    <source>
        <dbReference type="ARBA" id="ARBA00023239"/>
    </source>
</evidence>
<dbReference type="Gene3D" id="3.30.390.10">
    <property type="entry name" value="Enolase-like, N-terminal domain"/>
    <property type="match status" value="1"/>
</dbReference>
<dbReference type="PROSITE" id="PS00164">
    <property type="entry name" value="ENOLASE"/>
    <property type="match status" value="1"/>
</dbReference>
<dbReference type="SFLD" id="SFLDS00001">
    <property type="entry name" value="Enolase"/>
    <property type="match status" value="1"/>
</dbReference>
<dbReference type="InterPro" id="IPR020810">
    <property type="entry name" value="Enolase_C"/>
</dbReference>
<evidence type="ECO:0000256" key="10">
    <source>
        <dbReference type="PIRSR" id="PIRSR001400-1"/>
    </source>
</evidence>
<dbReference type="PIRSF" id="PIRSF001400">
    <property type="entry name" value="Enolase"/>
    <property type="match status" value="1"/>
</dbReference>
<dbReference type="EMBL" id="BMMZ01000014">
    <property type="protein sequence ID" value="GGL79489.1"/>
    <property type="molecule type" value="Genomic_DNA"/>
</dbReference>
<evidence type="ECO:0000256" key="9">
    <source>
        <dbReference type="HAMAP-Rule" id="MF_00318"/>
    </source>
</evidence>
<feature type="binding site" evidence="11">
    <location>
        <begin position="382"/>
        <end position="385"/>
    </location>
    <ligand>
        <name>substrate</name>
    </ligand>
</feature>
<feature type="binding site" evidence="11">
    <location>
        <position position="167"/>
    </location>
    <ligand>
        <name>substrate</name>
    </ligand>
</feature>
<evidence type="ECO:0000256" key="11">
    <source>
        <dbReference type="PIRSR" id="PIRSR001400-2"/>
    </source>
</evidence>
<dbReference type="GO" id="GO:0009986">
    <property type="term" value="C:cell surface"/>
    <property type="evidence" value="ECO:0007669"/>
    <property type="project" value="UniProtKB-SubCell"/>
</dbReference>
<dbReference type="SFLD" id="SFLDF00002">
    <property type="entry name" value="enolase"/>
    <property type="match status" value="1"/>
</dbReference>
<protein>
    <recommendedName>
        <fullName evidence="4 9">Enolase</fullName>
        <ecNumber evidence="3 9">4.2.1.11</ecNumber>
    </recommendedName>
    <alternativeName>
        <fullName evidence="9">2-phospho-D-glycerate hydro-lyase</fullName>
    </alternativeName>
    <alternativeName>
        <fullName evidence="9">2-phosphoglycerate dehydratase</fullName>
    </alternativeName>
</protein>
<keyword evidence="5 9" id="KW-0964">Secreted</keyword>
<dbReference type="CDD" id="cd03313">
    <property type="entry name" value="enolase"/>
    <property type="match status" value="1"/>
</dbReference>
<sequence length="448" mass="47962">MSPQISDVELQEILDSRGNPTLRVNLHLDTGLTATADVPSGASTGSEEAVERRDGDPARYQGRGVVGVAASAGAALSRRLVGTRLGAAEDLRPLDDQLRDLDGTPNFASLGGNVAIGVSMAAIRAVADNLRTPLWQLINWLLNERLERPVQPILPVPHFNVINGGAHASNGLAFQEFMIAPLGISRLADRVRAGAEIYHTLRQTLADHQYDVGLGDEGGFAPAVHRPETALTLLVEAIKAAGYEPGPDGVAIALDPAANSFAQRSTMPSGPATYVVDNTSYEADELIDYYEQLIDQFPIWSIEDGLDENDWDAWSLILHRLGDRVQIMGDDLFVTNTGRIRRGIRQSCANSVLIKPNQVGTVSQTLDAVAVAYRAGWTAMVSHRSGETADTFVADLAVGIGCGQLKSGAPARGERTAKYNRLLEIAHDSDVADPYPLPGRLRPIGVSA</sequence>
<keyword evidence="9" id="KW-0963">Cytoplasm</keyword>
<dbReference type="PRINTS" id="PR00148">
    <property type="entry name" value="ENOLASE"/>
</dbReference>
<keyword evidence="17" id="KW-1185">Reference proteome</keyword>
<organism evidence="16 17">
    <name type="scientific">Microlunatus endophyticus</name>
    <dbReference type="NCBI Taxonomy" id="1716077"/>
    <lineage>
        <taxon>Bacteria</taxon>
        <taxon>Bacillati</taxon>
        <taxon>Actinomycetota</taxon>
        <taxon>Actinomycetes</taxon>
        <taxon>Propionibacteriales</taxon>
        <taxon>Propionibacteriaceae</taxon>
        <taxon>Microlunatus</taxon>
    </lineage>
</organism>
<feature type="domain" description="Enolase N-terminal" evidence="15">
    <location>
        <begin position="5"/>
        <end position="138"/>
    </location>
</feature>
<dbReference type="InterPro" id="IPR020811">
    <property type="entry name" value="Enolase_N"/>
</dbReference>
<reference evidence="16" key="1">
    <citation type="journal article" date="2014" name="Int. J. Syst. Evol. Microbiol.">
        <title>Complete genome sequence of Corynebacterium casei LMG S-19264T (=DSM 44701T), isolated from a smear-ripened cheese.</title>
        <authorList>
            <consortium name="US DOE Joint Genome Institute (JGI-PGF)"/>
            <person name="Walter F."/>
            <person name="Albersmeier A."/>
            <person name="Kalinowski J."/>
            <person name="Ruckert C."/>
        </authorList>
    </citation>
    <scope>NUCLEOTIDE SEQUENCE</scope>
    <source>
        <strain evidence="16">CGMCC 4.7306</strain>
    </source>
</reference>
<keyword evidence="9 12" id="KW-0479">Metal-binding</keyword>
<dbReference type="HAMAP" id="MF_00318">
    <property type="entry name" value="Enolase"/>
    <property type="match status" value="1"/>
</dbReference>
<dbReference type="GO" id="GO:0000287">
    <property type="term" value="F:magnesium ion binding"/>
    <property type="evidence" value="ECO:0007669"/>
    <property type="project" value="UniProtKB-UniRule"/>
</dbReference>
<feature type="domain" description="Enolase C-terminal TIM barrel" evidence="14">
    <location>
        <begin position="151"/>
        <end position="443"/>
    </location>
</feature>
<proteinExistence type="inferred from homology"/>
<evidence type="ECO:0000256" key="7">
    <source>
        <dbReference type="ARBA" id="ARBA00023152"/>
    </source>
</evidence>
<dbReference type="PANTHER" id="PTHR11902">
    <property type="entry name" value="ENOLASE"/>
    <property type="match status" value="1"/>
</dbReference>
<evidence type="ECO:0000256" key="4">
    <source>
        <dbReference type="ARBA" id="ARBA00017068"/>
    </source>
</evidence>
<feature type="active site" description="Proton acceptor" evidence="9 10">
    <location>
        <position position="355"/>
    </location>
</feature>
<dbReference type="GO" id="GO:0006096">
    <property type="term" value="P:glycolytic process"/>
    <property type="evidence" value="ECO:0007669"/>
    <property type="project" value="UniProtKB-UniRule"/>
</dbReference>
<evidence type="ECO:0000313" key="16">
    <source>
        <dbReference type="EMBL" id="GGL79489.1"/>
    </source>
</evidence>
<feature type="binding site" evidence="9 12">
    <location>
        <position position="255"/>
    </location>
    <ligand>
        <name>Mg(2+)</name>
        <dbReference type="ChEBI" id="CHEBI:18420"/>
    </ligand>
</feature>
<dbReference type="InterPro" id="IPR000941">
    <property type="entry name" value="Enolase"/>
</dbReference>
<dbReference type="EC" id="4.2.1.11" evidence="3 9"/>
<evidence type="ECO:0000259" key="15">
    <source>
        <dbReference type="SMART" id="SM01193"/>
    </source>
</evidence>
<feature type="active site" description="Proton donor" evidence="9 10">
    <location>
        <position position="217"/>
    </location>
</feature>
<dbReference type="SMART" id="SM01193">
    <property type="entry name" value="Enolase_N"/>
    <property type="match status" value="1"/>
</dbReference>
<dbReference type="Proteomes" id="UP000613840">
    <property type="component" value="Unassembled WGS sequence"/>
</dbReference>
<feature type="binding site" evidence="11">
    <location>
        <position position="406"/>
    </location>
    <ligand>
        <name>substrate</name>
    </ligand>
</feature>
<feature type="binding site" evidence="9 12">
    <location>
        <position position="330"/>
    </location>
    <ligand>
        <name>Mg(2+)</name>
        <dbReference type="ChEBI" id="CHEBI:18420"/>
    </ligand>
</feature>
<feature type="binding site" evidence="9">
    <location>
        <position position="384"/>
    </location>
    <ligand>
        <name>(2R)-2-phosphoglycerate</name>
        <dbReference type="ChEBI" id="CHEBI:58289"/>
    </ligand>
</feature>
<comment type="catalytic activity">
    <reaction evidence="9">
        <text>(2R)-2-phosphoglycerate = phosphoenolpyruvate + H2O</text>
        <dbReference type="Rhea" id="RHEA:10164"/>
        <dbReference type="ChEBI" id="CHEBI:15377"/>
        <dbReference type="ChEBI" id="CHEBI:58289"/>
        <dbReference type="ChEBI" id="CHEBI:58702"/>
        <dbReference type="EC" id="4.2.1.11"/>
    </reaction>
</comment>
<comment type="cofactor">
    <cofactor evidence="9">
        <name>Mg(2+)</name>
        <dbReference type="ChEBI" id="CHEBI:18420"/>
    </cofactor>
    <text evidence="9">Binds a second Mg(2+) ion via substrate during catalysis.</text>
</comment>
<keyword evidence="7 9" id="KW-0324">Glycolysis</keyword>
<feature type="binding site" evidence="11">
    <location>
        <position position="303"/>
    </location>
    <ligand>
        <name>substrate</name>
    </ligand>
</feature>
<dbReference type="RefSeq" id="WP_188897564.1">
    <property type="nucleotide sequence ID" value="NZ_BMMZ01000014.1"/>
</dbReference>
<keyword evidence="6 9" id="KW-0460">Magnesium</keyword>
<feature type="binding site" evidence="9">
    <location>
        <position position="406"/>
    </location>
    <ligand>
        <name>(2R)-2-phosphoglycerate</name>
        <dbReference type="ChEBI" id="CHEBI:58289"/>
    </ligand>
</feature>
<feature type="binding site" evidence="9">
    <location>
        <position position="175"/>
    </location>
    <ligand>
        <name>(2R)-2-phosphoglycerate</name>
        <dbReference type="ChEBI" id="CHEBI:58289"/>
    </ligand>
</feature>
<feature type="region of interest" description="Disordered" evidence="13">
    <location>
        <begin position="34"/>
        <end position="58"/>
    </location>
</feature>
<evidence type="ECO:0000256" key="13">
    <source>
        <dbReference type="SAM" id="MobiDB-lite"/>
    </source>
</evidence>
<feature type="binding site" evidence="9 12">
    <location>
        <position position="303"/>
    </location>
    <ligand>
        <name>Mg(2+)</name>
        <dbReference type="ChEBI" id="CHEBI:18420"/>
    </ligand>
</feature>
<dbReference type="Gene3D" id="3.20.20.120">
    <property type="entry name" value="Enolase-like C-terminal domain"/>
    <property type="match status" value="1"/>
</dbReference>
<evidence type="ECO:0000256" key="5">
    <source>
        <dbReference type="ARBA" id="ARBA00022525"/>
    </source>
</evidence>
<dbReference type="PANTHER" id="PTHR11902:SF1">
    <property type="entry name" value="ENOLASE"/>
    <property type="match status" value="1"/>
</dbReference>
<gene>
    <name evidence="9 16" type="primary">eno</name>
    <name evidence="16" type="ORF">GCM10011575_42260</name>
</gene>
<dbReference type="SFLD" id="SFLDG00178">
    <property type="entry name" value="enolase"/>
    <property type="match status" value="1"/>
</dbReference>
<evidence type="ECO:0000256" key="12">
    <source>
        <dbReference type="PIRSR" id="PIRSR001400-3"/>
    </source>
</evidence>
<accession>A0A917SG59</accession>
<comment type="caution">
    <text evidence="16">The sequence shown here is derived from an EMBL/GenBank/DDBJ whole genome shotgun (WGS) entry which is preliminary data.</text>
</comment>
<comment type="similarity">
    <text evidence="2 9">Belongs to the enolase family.</text>
</comment>
<dbReference type="GO" id="GO:0000015">
    <property type="term" value="C:phosphopyruvate hydratase complex"/>
    <property type="evidence" value="ECO:0007669"/>
    <property type="project" value="InterPro"/>
</dbReference>
<comment type="function">
    <text evidence="9">Catalyzes the reversible conversion of 2-phosphoglycerate (2-PG) into phosphoenolpyruvate (PEP). It is essential for the degradation of carbohydrates via glycolysis.</text>
</comment>
<feature type="binding site" evidence="9">
    <location>
        <position position="355"/>
    </location>
    <ligand>
        <name>(2R)-2-phosphoglycerate</name>
        <dbReference type="ChEBI" id="CHEBI:58289"/>
    </ligand>
</feature>
<dbReference type="GO" id="GO:0005576">
    <property type="term" value="C:extracellular region"/>
    <property type="evidence" value="ECO:0007669"/>
    <property type="project" value="UniProtKB-SubCell"/>
</dbReference>
<dbReference type="SUPFAM" id="SSF54826">
    <property type="entry name" value="Enolase N-terminal domain-like"/>
    <property type="match status" value="1"/>
</dbReference>
<evidence type="ECO:0000256" key="2">
    <source>
        <dbReference type="ARBA" id="ARBA00009604"/>
    </source>
</evidence>
<dbReference type="SMART" id="SM01192">
    <property type="entry name" value="Enolase_C"/>
    <property type="match status" value="1"/>
</dbReference>
<keyword evidence="8 9" id="KW-0456">Lyase</keyword>
<dbReference type="InterPro" id="IPR029017">
    <property type="entry name" value="Enolase-like_N"/>
</dbReference>
<dbReference type="AlphaFoldDB" id="A0A917SG59"/>
<feature type="binding site" evidence="11">
    <location>
        <position position="330"/>
    </location>
    <ligand>
        <name>substrate</name>
    </ligand>
</feature>
<dbReference type="GO" id="GO:0004634">
    <property type="term" value="F:phosphopyruvate hydratase activity"/>
    <property type="evidence" value="ECO:0007669"/>
    <property type="project" value="UniProtKB-UniRule"/>
</dbReference>
<evidence type="ECO:0000313" key="17">
    <source>
        <dbReference type="Proteomes" id="UP000613840"/>
    </source>
</evidence>
<comment type="cofactor">
    <cofactor evidence="12">
        <name>Mg(2+)</name>
        <dbReference type="ChEBI" id="CHEBI:18420"/>
    </cofactor>
    <text evidence="12">Mg(2+) is required for catalysis and for stabilizing the dimer.</text>
</comment>
<comment type="subcellular location">
    <subcellularLocation>
        <location evidence="9">Cytoplasm</location>
    </subcellularLocation>
    <subcellularLocation>
        <location evidence="9">Secreted</location>
    </subcellularLocation>
    <subcellularLocation>
        <location evidence="9">Cell surface</location>
    </subcellularLocation>
    <text evidence="9">Fractions of enolase are present in both the cytoplasm and on the cell surface.</text>
</comment>
<comment type="pathway">
    <text evidence="1 9">Carbohydrate degradation; glycolysis; pyruvate from D-glyceraldehyde 3-phosphate: step 4/5.</text>
</comment>
<dbReference type="SUPFAM" id="SSF51604">
    <property type="entry name" value="Enolase C-terminal domain-like"/>
    <property type="match status" value="1"/>
</dbReference>
<dbReference type="InterPro" id="IPR036849">
    <property type="entry name" value="Enolase-like_C_sf"/>
</dbReference>
<name>A0A917SG59_9ACTN</name>
<feature type="binding site" evidence="9">
    <location>
        <position position="385"/>
    </location>
    <ligand>
        <name>(2R)-2-phosphoglycerate</name>
        <dbReference type="ChEBI" id="CHEBI:58289"/>
    </ligand>
</feature>
<dbReference type="Pfam" id="PF03952">
    <property type="entry name" value="Enolase_N"/>
    <property type="match status" value="1"/>
</dbReference>
<reference evidence="16" key="2">
    <citation type="submission" date="2020-09" db="EMBL/GenBank/DDBJ databases">
        <authorList>
            <person name="Sun Q."/>
            <person name="Zhou Y."/>
        </authorList>
    </citation>
    <scope>NUCLEOTIDE SEQUENCE</scope>
    <source>
        <strain evidence="16">CGMCC 4.7306</strain>
    </source>
</reference>
<dbReference type="Pfam" id="PF00113">
    <property type="entry name" value="Enolase_C"/>
    <property type="match status" value="1"/>
</dbReference>
<dbReference type="InterPro" id="IPR020809">
    <property type="entry name" value="Enolase_CS"/>
</dbReference>
<evidence type="ECO:0000256" key="1">
    <source>
        <dbReference type="ARBA" id="ARBA00005031"/>
    </source>
</evidence>
<dbReference type="NCBIfam" id="TIGR01060">
    <property type="entry name" value="eno"/>
    <property type="match status" value="1"/>
</dbReference>
<feature type="binding site" evidence="11">
    <location>
        <position position="176"/>
    </location>
    <ligand>
        <name>substrate</name>
    </ligand>
</feature>